<feature type="region of interest" description="Disordered" evidence="1">
    <location>
        <begin position="256"/>
        <end position="286"/>
    </location>
</feature>
<dbReference type="InterPro" id="IPR014895">
    <property type="entry name" value="Alginate_lyase_2"/>
</dbReference>
<dbReference type="AlphaFoldDB" id="A0A9X2S6W6"/>
<keyword evidence="4" id="KW-0456">Lyase</keyword>
<dbReference type="Pfam" id="PF08787">
    <property type="entry name" value="Alginate_lyase2"/>
    <property type="match status" value="1"/>
</dbReference>
<dbReference type="InterPro" id="IPR013320">
    <property type="entry name" value="ConA-like_dom_sf"/>
</dbReference>
<feature type="signal peptide" evidence="2">
    <location>
        <begin position="1"/>
        <end position="34"/>
    </location>
</feature>
<dbReference type="Gene3D" id="2.60.120.200">
    <property type="match status" value="1"/>
</dbReference>
<organism evidence="4 5">
    <name type="scientific">Paenibacillus soyae</name>
    <dbReference type="NCBI Taxonomy" id="2969249"/>
    <lineage>
        <taxon>Bacteria</taxon>
        <taxon>Bacillati</taxon>
        <taxon>Bacillota</taxon>
        <taxon>Bacilli</taxon>
        <taxon>Bacillales</taxon>
        <taxon>Paenibacillaceae</taxon>
        <taxon>Paenibacillus</taxon>
    </lineage>
</organism>
<dbReference type="PROSITE" id="PS50022">
    <property type="entry name" value="FA58C_3"/>
    <property type="match status" value="1"/>
</dbReference>
<keyword evidence="5" id="KW-1185">Reference proteome</keyword>
<evidence type="ECO:0000256" key="2">
    <source>
        <dbReference type="SAM" id="SignalP"/>
    </source>
</evidence>
<evidence type="ECO:0000259" key="3">
    <source>
        <dbReference type="PROSITE" id="PS50022"/>
    </source>
</evidence>
<evidence type="ECO:0000256" key="1">
    <source>
        <dbReference type="SAM" id="MobiDB-lite"/>
    </source>
</evidence>
<dbReference type="GO" id="GO:0016829">
    <property type="term" value="F:lyase activity"/>
    <property type="evidence" value="ECO:0007669"/>
    <property type="project" value="UniProtKB-KW"/>
</dbReference>
<dbReference type="EMBL" id="JANIPJ010000001">
    <property type="protein sequence ID" value="MCR2802684.1"/>
    <property type="molecule type" value="Genomic_DNA"/>
</dbReference>
<dbReference type="SUPFAM" id="SSF49785">
    <property type="entry name" value="Galactose-binding domain-like"/>
    <property type="match status" value="1"/>
</dbReference>
<gene>
    <name evidence="4" type="ORF">NQZ67_02205</name>
</gene>
<evidence type="ECO:0000313" key="4">
    <source>
        <dbReference type="EMBL" id="MCR2802684.1"/>
    </source>
</evidence>
<dbReference type="InterPro" id="IPR008979">
    <property type="entry name" value="Galactose-bd-like_sf"/>
</dbReference>
<accession>A0A9X2S6W6</accession>
<feature type="compositionally biased region" description="Low complexity" evidence="1">
    <location>
        <begin position="269"/>
        <end position="278"/>
    </location>
</feature>
<name>A0A9X2S6W6_9BACL</name>
<dbReference type="SUPFAM" id="SSF49899">
    <property type="entry name" value="Concanavalin A-like lectins/glucanases"/>
    <property type="match status" value="1"/>
</dbReference>
<evidence type="ECO:0000313" key="5">
    <source>
        <dbReference type="Proteomes" id="UP001141950"/>
    </source>
</evidence>
<sequence length="440" mass="47038">MMKKTKSLRMRTIGFLTALVLMIGLIPLSPAAFAASELPVASVTASSHDGNVPANTLDNNYTTRWSAQGNGQWIQYDLGQSASIERVKLAWHQGAQRQSTFNVQVSANGSSWNQVYAGTSSGTTAALEVYNFTTVTARYVRINGFGNNVNNWNSILETEIWGTVSSGGGGDTGGGGTGGLNPSLPPSGNFDLTKWKITLPDASEVQPSSLSNGYTHPSWFYTSSSNGGMVFRSPNLGSTTTNSTYTRSELREMLNPSAGTTSLGNNWVTSTSSSSTKSQAGGVDGTMNATLQVDRVSTTGDSTKMGRVVVGQIHGPDTEPIRLYYHKRPTDTKGAIYFGTDDLSNNNTWVNIIGGPSSLNPSNGIALGQKWSYEIKVVGLTMTVKVTPEGGSTTTVQYTLPSGYNNKYLYFKAGVYNQNNTGTSSDYVQATFHKLTHVHS</sequence>
<dbReference type="Gene3D" id="2.60.120.260">
    <property type="entry name" value="Galactose-binding domain-like"/>
    <property type="match status" value="1"/>
</dbReference>
<keyword evidence="2" id="KW-0732">Signal</keyword>
<protein>
    <submittedName>
        <fullName evidence="4">Polysaccharide lyase family 7 protein</fullName>
    </submittedName>
</protein>
<dbReference type="InterPro" id="IPR000421">
    <property type="entry name" value="FA58C"/>
</dbReference>
<proteinExistence type="predicted"/>
<feature type="compositionally biased region" description="Polar residues" evidence="1">
    <location>
        <begin position="257"/>
        <end position="268"/>
    </location>
</feature>
<dbReference type="Pfam" id="PF00754">
    <property type="entry name" value="F5_F8_type_C"/>
    <property type="match status" value="1"/>
</dbReference>
<reference evidence="4" key="1">
    <citation type="submission" date="2022-08" db="EMBL/GenBank/DDBJ databases">
        <title>The genomic sequence of strain Paenibacillus sp. SCIV0701.</title>
        <authorList>
            <person name="Zhao H."/>
        </authorList>
    </citation>
    <scope>NUCLEOTIDE SEQUENCE</scope>
    <source>
        <strain evidence="4">SCIV0701</strain>
    </source>
</reference>
<comment type="caution">
    <text evidence="4">The sequence shown here is derived from an EMBL/GenBank/DDBJ whole genome shotgun (WGS) entry which is preliminary data.</text>
</comment>
<feature type="domain" description="F5/8 type C" evidence="3">
    <location>
        <begin position="20"/>
        <end position="163"/>
    </location>
</feature>
<dbReference type="Proteomes" id="UP001141950">
    <property type="component" value="Unassembled WGS sequence"/>
</dbReference>
<feature type="chain" id="PRO_5040791002" evidence="2">
    <location>
        <begin position="35"/>
        <end position="440"/>
    </location>
</feature>